<accession>A0ABQ4DIY4</accession>
<gene>
    <name evidence="1" type="ORF">Cph01nite_10660</name>
</gene>
<sequence>MSIIQPVEPTSVARAALSETLKRFRREGLHADPLVFGSHRRAEAVVMPWALYEAVLPAIEDAQIAPVLRERMHDGRERVALEEAIDELGFDRSEFDL</sequence>
<proteinExistence type="predicted"/>
<keyword evidence="2" id="KW-1185">Reference proteome</keyword>
<dbReference type="Proteomes" id="UP000614741">
    <property type="component" value="Unassembled WGS sequence"/>
</dbReference>
<protein>
    <recommendedName>
        <fullName evidence="3">Antitoxin</fullName>
    </recommendedName>
</protein>
<evidence type="ECO:0000313" key="1">
    <source>
        <dbReference type="EMBL" id="GIG39304.1"/>
    </source>
</evidence>
<evidence type="ECO:0000313" key="2">
    <source>
        <dbReference type="Proteomes" id="UP000614741"/>
    </source>
</evidence>
<reference evidence="1 2" key="1">
    <citation type="submission" date="2021-01" db="EMBL/GenBank/DDBJ databases">
        <title>Whole genome shotgun sequence of Cellulomonas phragmiteti NBRC 110785.</title>
        <authorList>
            <person name="Komaki H."/>
            <person name="Tamura T."/>
        </authorList>
    </citation>
    <scope>NUCLEOTIDE SEQUENCE [LARGE SCALE GENOMIC DNA]</scope>
    <source>
        <strain evidence="1 2">NBRC 110785</strain>
    </source>
</reference>
<organism evidence="1 2">
    <name type="scientific">Cellulomonas phragmiteti</name>
    <dbReference type="NCBI Taxonomy" id="478780"/>
    <lineage>
        <taxon>Bacteria</taxon>
        <taxon>Bacillati</taxon>
        <taxon>Actinomycetota</taxon>
        <taxon>Actinomycetes</taxon>
        <taxon>Micrococcales</taxon>
        <taxon>Cellulomonadaceae</taxon>
        <taxon>Cellulomonas</taxon>
    </lineage>
</organism>
<dbReference type="RefSeq" id="WP_203671891.1">
    <property type="nucleotide sequence ID" value="NZ_BONP01000004.1"/>
</dbReference>
<dbReference type="EMBL" id="BONP01000004">
    <property type="protein sequence ID" value="GIG39304.1"/>
    <property type="molecule type" value="Genomic_DNA"/>
</dbReference>
<comment type="caution">
    <text evidence="1">The sequence shown here is derived from an EMBL/GenBank/DDBJ whole genome shotgun (WGS) entry which is preliminary data.</text>
</comment>
<evidence type="ECO:0008006" key="3">
    <source>
        <dbReference type="Google" id="ProtNLM"/>
    </source>
</evidence>
<name>A0ABQ4DIY4_9CELL</name>